<dbReference type="EMBL" id="JACCBE010000001">
    <property type="protein sequence ID" value="NYD57364.1"/>
    <property type="molecule type" value="Genomic_DNA"/>
</dbReference>
<evidence type="ECO:0000256" key="1">
    <source>
        <dbReference type="PROSITE-ProRule" id="PRU00169"/>
    </source>
</evidence>
<feature type="domain" description="HTH LytTR-type" evidence="3">
    <location>
        <begin position="136"/>
        <end position="244"/>
    </location>
</feature>
<dbReference type="GO" id="GO:0000156">
    <property type="term" value="F:phosphorelay response regulator activity"/>
    <property type="evidence" value="ECO:0007669"/>
    <property type="project" value="InterPro"/>
</dbReference>
<evidence type="ECO:0000259" key="2">
    <source>
        <dbReference type="PROSITE" id="PS50110"/>
    </source>
</evidence>
<dbReference type="RefSeq" id="WP_338037241.1">
    <property type="nucleotide sequence ID" value="NZ_CP059163.1"/>
</dbReference>
<dbReference type="PANTHER" id="PTHR37299">
    <property type="entry name" value="TRANSCRIPTIONAL REGULATOR-RELATED"/>
    <property type="match status" value="1"/>
</dbReference>
<keyword evidence="4" id="KW-0238">DNA-binding</keyword>
<keyword evidence="5" id="KW-1185">Reference proteome</keyword>
<reference evidence="4 5" key="1">
    <citation type="submission" date="2020-07" db="EMBL/GenBank/DDBJ databases">
        <title>Sequencing the genomes of 1000 actinobacteria strains.</title>
        <authorList>
            <person name="Klenk H.-P."/>
        </authorList>
    </citation>
    <scope>NUCLEOTIDE SEQUENCE [LARGE SCALE GENOMIC DNA]</scope>
    <source>
        <strain evidence="4 5">DSM 18965</strain>
    </source>
</reference>
<name>A0A7Y9F0M5_9ACTN</name>
<organism evidence="4 5">
    <name type="scientific">Nocardioides marinisabuli</name>
    <dbReference type="NCBI Taxonomy" id="419476"/>
    <lineage>
        <taxon>Bacteria</taxon>
        <taxon>Bacillati</taxon>
        <taxon>Actinomycetota</taxon>
        <taxon>Actinomycetes</taxon>
        <taxon>Propionibacteriales</taxon>
        <taxon>Nocardioidaceae</taxon>
        <taxon>Nocardioides</taxon>
    </lineage>
</organism>
<accession>A0A7Y9F0M5</accession>
<dbReference type="SUPFAM" id="SSF52172">
    <property type="entry name" value="CheY-like"/>
    <property type="match status" value="1"/>
</dbReference>
<dbReference type="Gene3D" id="2.40.50.1020">
    <property type="entry name" value="LytTr DNA-binding domain"/>
    <property type="match status" value="1"/>
</dbReference>
<sequence length="248" mass="26975">MSAAARMRVLVVDDERPALGELAYLLQRDERVGEVLTCDSATEALRVLQEQEVDALFLDIQMPGLSGLELAQVLTRFKQPPAIVFVTAHEGHAVDAFDLQAVDYVLKPVRAERLAEAVRRVGGGDTRSPADQDLQIPVELGGVTRFVHRSELTHVEAHGDYVRLHTAGGSHLVRAALSTLEEEWAAAGFVRIHRSLLVSLAHVHEVRMDAGRCSVVVTGPGGGPGVELGVSRRHTRELRDLLLRRGGG</sequence>
<dbReference type="Gene3D" id="3.40.50.2300">
    <property type="match status" value="1"/>
</dbReference>
<dbReference type="InterPro" id="IPR046947">
    <property type="entry name" value="LytR-like"/>
</dbReference>
<dbReference type="Pfam" id="PF00072">
    <property type="entry name" value="Response_reg"/>
    <property type="match status" value="1"/>
</dbReference>
<keyword evidence="1" id="KW-0597">Phosphoprotein</keyword>
<dbReference type="PROSITE" id="PS50110">
    <property type="entry name" value="RESPONSE_REGULATORY"/>
    <property type="match status" value="1"/>
</dbReference>
<dbReference type="SMART" id="SM00448">
    <property type="entry name" value="REC"/>
    <property type="match status" value="1"/>
</dbReference>
<protein>
    <submittedName>
        <fullName evidence="4">DNA-binding LytR/AlgR family response regulator</fullName>
    </submittedName>
</protein>
<feature type="modified residue" description="4-aspartylphosphate" evidence="1">
    <location>
        <position position="59"/>
    </location>
</feature>
<dbReference type="SMART" id="SM00850">
    <property type="entry name" value="LytTR"/>
    <property type="match status" value="1"/>
</dbReference>
<dbReference type="PROSITE" id="PS50930">
    <property type="entry name" value="HTH_LYTTR"/>
    <property type="match status" value="1"/>
</dbReference>
<dbReference type="Proteomes" id="UP000516957">
    <property type="component" value="Unassembled WGS sequence"/>
</dbReference>
<dbReference type="InterPro" id="IPR007492">
    <property type="entry name" value="LytTR_DNA-bd_dom"/>
</dbReference>
<gene>
    <name evidence="4" type="ORF">BKA08_001602</name>
</gene>
<evidence type="ECO:0000259" key="3">
    <source>
        <dbReference type="PROSITE" id="PS50930"/>
    </source>
</evidence>
<dbReference type="InterPro" id="IPR011006">
    <property type="entry name" value="CheY-like_superfamily"/>
</dbReference>
<dbReference type="PANTHER" id="PTHR37299:SF1">
    <property type="entry name" value="STAGE 0 SPORULATION PROTEIN A HOMOLOG"/>
    <property type="match status" value="1"/>
</dbReference>
<dbReference type="Pfam" id="PF04397">
    <property type="entry name" value="LytTR"/>
    <property type="match status" value="1"/>
</dbReference>
<proteinExistence type="predicted"/>
<dbReference type="GO" id="GO:0003677">
    <property type="term" value="F:DNA binding"/>
    <property type="evidence" value="ECO:0007669"/>
    <property type="project" value="UniProtKB-KW"/>
</dbReference>
<evidence type="ECO:0000313" key="4">
    <source>
        <dbReference type="EMBL" id="NYD57364.1"/>
    </source>
</evidence>
<feature type="domain" description="Response regulatory" evidence="2">
    <location>
        <begin position="8"/>
        <end position="122"/>
    </location>
</feature>
<evidence type="ECO:0000313" key="5">
    <source>
        <dbReference type="Proteomes" id="UP000516957"/>
    </source>
</evidence>
<dbReference type="CDD" id="cd17532">
    <property type="entry name" value="REC_LytTR_AlgR-like"/>
    <property type="match status" value="1"/>
</dbReference>
<dbReference type="AlphaFoldDB" id="A0A7Y9F0M5"/>
<dbReference type="InterPro" id="IPR001789">
    <property type="entry name" value="Sig_transdc_resp-reg_receiver"/>
</dbReference>
<comment type="caution">
    <text evidence="4">The sequence shown here is derived from an EMBL/GenBank/DDBJ whole genome shotgun (WGS) entry which is preliminary data.</text>
</comment>